<organism evidence="1 2">
    <name type="scientific">Blepharisma stoltei</name>
    <dbReference type="NCBI Taxonomy" id="1481888"/>
    <lineage>
        <taxon>Eukaryota</taxon>
        <taxon>Sar</taxon>
        <taxon>Alveolata</taxon>
        <taxon>Ciliophora</taxon>
        <taxon>Postciliodesmatophora</taxon>
        <taxon>Heterotrichea</taxon>
        <taxon>Heterotrichida</taxon>
        <taxon>Blepharismidae</taxon>
        <taxon>Blepharisma</taxon>
    </lineage>
</organism>
<dbReference type="EMBL" id="CAJZBQ010000002">
    <property type="protein sequence ID" value="CAG9310443.1"/>
    <property type="molecule type" value="Genomic_DNA"/>
</dbReference>
<proteinExistence type="predicted"/>
<sequence length="189" mass="21803">MGACFAKDPIKAKTPRNSINFDIFKAEKFLIKDYSHSIGNPSSIFDLKTKIHNYRPSDIRCIKRPKEGSDVHNHVLVILKMEVKKGFIEELSLFVEYNINGFEISIGPLEKIKLLCNIQEFSVEKIDFARSDLSCTGGLHQIIEWAYENRNQEFVSPESYPEMNMGNKLHDYILSLFRPIAYNKKISIV</sequence>
<accession>A0AAU9I4R9</accession>
<name>A0AAU9I4R9_9CILI</name>
<protein>
    <submittedName>
        <fullName evidence="1">Uncharacterized protein</fullName>
    </submittedName>
</protein>
<evidence type="ECO:0000313" key="1">
    <source>
        <dbReference type="EMBL" id="CAG9310443.1"/>
    </source>
</evidence>
<gene>
    <name evidence="1" type="ORF">BSTOLATCC_MIC1291</name>
</gene>
<evidence type="ECO:0000313" key="2">
    <source>
        <dbReference type="Proteomes" id="UP001162131"/>
    </source>
</evidence>
<reference evidence="1" key="1">
    <citation type="submission" date="2021-09" db="EMBL/GenBank/DDBJ databases">
        <authorList>
            <consortium name="AG Swart"/>
            <person name="Singh M."/>
            <person name="Singh A."/>
            <person name="Seah K."/>
            <person name="Emmerich C."/>
        </authorList>
    </citation>
    <scope>NUCLEOTIDE SEQUENCE</scope>
    <source>
        <strain evidence="1">ATCC30299</strain>
    </source>
</reference>
<dbReference type="AlphaFoldDB" id="A0AAU9I4R9"/>
<dbReference type="Proteomes" id="UP001162131">
    <property type="component" value="Unassembled WGS sequence"/>
</dbReference>
<comment type="caution">
    <text evidence="1">The sequence shown here is derived from an EMBL/GenBank/DDBJ whole genome shotgun (WGS) entry which is preliminary data.</text>
</comment>
<keyword evidence="2" id="KW-1185">Reference proteome</keyword>